<accession>A0AAU7QMX7</accession>
<protein>
    <recommendedName>
        <fullName evidence="2">GGDEF domain-containing protein</fullName>
    </recommendedName>
</protein>
<evidence type="ECO:0008006" key="2">
    <source>
        <dbReference type="Google" id="ProtNLM"/>
    </source>
</evidence>
<name>A0AAU7QMX7_9GAMM</name>
<evidence type="ECO:0000313" key="1">
    <source>
        <dbReference type="EMBL" id="XBS90784.1"/>
    </source>
</evidence>
<reference evidence="1" key="1">
    <citation type="submission" date="2024-06" db="EMBL/GenBank/DDBJ databases">
        <authorList>
            <person name="Sun Y."/>
        </authorList>
    </citation>
    <scope>NUCLEOTIDE SEQUENCE</scope>
    <source>
        <strain evidence="1">IGA1.0</strain>
    </source>
</reference>
<organism evidence="1">
    <name type="scientific">Rhodanobacter sp. IGA1.0</name>
    <dbReference type="NCBI Taxonomy" id="3158582"/>
    <lineage>
        <taxon>Bacteria</taxon>
        <taxon>Pseudomonadati</taxon>
        <taxon>Pseudomonadota</taxon>
        <taxon>Gammaproteobacteria</taxon>
        <taxon>Lysobacterales</taxon>
        <taxon>Rhodanobacteraceae</taxon>
        <taxon>Rhodanobacter</taxon>
    </lineage>
</organism>
<dbReference type="EMBL" id="CP157948">
    <property type="protein sequence ID" value="XBS90784.1"/>
    <property type="molecule type" value="Genomic_DNA"/>
</dbReference>
<sequence>MSISIPLSVRVPQEDFEWLTGLDVPGTSTPSDKLRAIIQRYRRQLDGSDSYELTLGWLRELVQPFARGVAGFEHRREQRSEIVATMLEWVPQLMALLASEQIDADASPERARKIEDQLLQRSTALISALLRLGVAPDVPAYDSVAIDRQLPKLAALVDAVRVARQAA</sequence>
<gene>
    <name evidence="1" type="ORF">ABNK63_03845</name>
</gene>
<proteinExistence type="predicted"/>
<dbReference type="RefSeq" id="WP_204110651.1">
    <property type="nucleotide sequence ID" value="NZ_CP157948.1"/>
</dbReference>
<dbReference type="AlphaFoldDB" id="A0AAU7QMX7"/>